<protein>
    <recommendedName>
        <fullName evidence="3">Transposase</fullName>
    </recommendedName>
</protein>
<evidence type="ECO:0000256" key="1">
    <source>
        <dbReference type="SAM" id="MobiDB-lite"/>
    </source>
</evidence>
<organism evidence="2">
    <name type="scientific">marine sediment metagenome</name>
    <dbReference type="NCBI Taxonomy" id="412755"/>
    <lineage>
        <taxon>unclassified sequences</taxon>
        <taxon>metagenomes</taxon>
        <taxon>ecological metagenomes</taxon>
    </lineage>
</organism>
<accession>A0A0F8YF94</accession>
<proteinExistence type="predicted"/>
<name>A0A0F8YF94_9ZZZZ</name>
<sequence>MNPTIDDLLRMIGQLYVENGMLRQRLGQLEQAGKKKAPPLKVVKKNDGDIQA</sequence>
<evidence type="ECO:0000313" key="2">
    <source>
        <dbReference type="EMBL" id="KKK52819.1"/>
    </source>
</evidence>
<dbReference type="EMBL" id="LAZR01066823">
    <property type="protein sequence ID" value="KKK52819.1"/>
    <property type="molecule type" value="Genomic_DNA"/>
</dbReference>
<dbReference type="AlphaFoldDB" id="A0A0F8YF94"/>
<evidence type="ECO:0008006" key="3">
    <source>
        <dbReference type="Google" id="ProtNLM"/>
    </source>
</evidence>
<comment type="caution">
    <text evidence="2">The sequence shown here is derived from an EMBL/GenBank/DDBJ whole genome shotgun (WGS) entry which is preliminary data.</text>
</comment>
<reference evidence="2" key="1">
    <citation type="journal article" date="2015" name="Nature">
        <title>Complex archaea that bridge the gap between prokaryotes and eukaryotes.</title>
        <authorList>
            <person name="Spang A."/>
            <person name="Saw J.H."/>
            <person name="Jorgensen S.L."/>
            <person name="Zaremba-Niedzwiedzka K."/>
            <person name="Martijn J."/>
            <person name="Lind A.E."/>
            <person name="van Eijk R."/>
            <person name="Schleper C."/>
            <person name="Guy L."/>
            <person name="Ettema T.J."/>
        </authorList>
    </citation>
    <scope>NUCLEOTIDE SEQUENCE</scope>
</reference>
<feature type="region of interest" description="Disordered" evidence="1">
    <location>
        <begin position="29"/>
        <end position="52"/>
    </location>
</feature>
<gene>
    <name evidence="2" type="ORF">LCGC14_3101080</name>
</gene>